<dbReference type="PRINTS" id="PR00035">
    <property type="entry name" value="HTHGNTR"/>
</dbReference>
<dbReference type="GO" id="GO:0003700">
    <property type="term" value="F:DNA-binding transcription factor activity"/>
    <property type="evidence" value="ECO:0007669"/>
    <property type="project" value="InterPro"/>
</dbReference>
<evidence type="ECO:0000256" key="2">
    <source>
        <dbReference type="ARBA" id="ARBA00023125"/>
    </source>
</evidence>
<proteinExistence type="predicted"/>
<dbReference type="SMART" id="SM00895">
    <property type="entry name" value="FCD"/>
    <property type="match status" value="1"/>
</dbReference>
<dbReference type="GeneID" id="80451900"/>
<keyword evidence="1" id="KW-0805">Transcription regulation</keyword>
<keyword evidence="2" id="KW-0238">DNA-binding</keyword>
<evidence type="ECO:0000256" key="1">
    <source>
        <dbReference type="ARBA" id="ARBA00023015"/>
    </source>
</evidence>
<dbReference type="KEGG" id="amin:AUMI_17100"/>
<name>A0A173LWL8_9MICO</name>
<dbReference type="RefSeq" id="WP_096383442.1">
    <property type="nucleotide sequence ID" value="NZ_AP017457.1"/>
</dbReference>
<sequence>MRASDKAYRTLLHEIVDGDLAPGTVLAEVEQSTRLGVSRTPLREALSRLMADGLVESAPGRGVVVTEVSLENITELYEVREALEEQAARLAAQRRDPKVFIKIAEEFAHASELIESGAEGVRHYYELNEKFDEAVDEAVQNTYLVSALQNARVHLSRIRRIAKGDPARLHESAIETMLIIEAIIDGDAALAAHATHVHLHKSLTNIRASVKGHLKSVDVA</sequence>
<dbReference type="PANTHER" id="PTHR43537">
    <property type="entry name" value="TRANSCRIPTIONAL REGULATOR, GNTR FAMILY"/>
    <property type="match status" value="1"/>
</dbReference>
<dbReference type="AlphaFoldDB" id="A0A173LWL8"/>
<evidence type="ECO:0000313" key="5">
    <source>
        <dbReference type="EMBL" id="BAU99252.1"/>
    </source>
</evidence>
<evidence type="ECO:0000256" key="3">
    <source>
        <dbReference type="ARBA" id="ARBA00023163"/>
    </source>
</evidence>
<dbReference type="Proteomes" id="UP000243847">
    <property type="component" value="Chromosome sequence1"/>
</dbReference>
<dbReference type="GO" id="GO:0003677">
    <property type="term" value="F:DNA binding"/>
    <property type="evidence" value="ECO:0007669"/>
    <property type="project" value="UniProtKB-KW"/>
</dbReference>
<dbReference type="Pfam" id="PF07729">
    <property type="entry name" value="FCD"/>
    <property type="match status" value="1"/>
</dbReference>
<protein>
    <submittedName>
        <fullName evidence="5">GntR family transcriptional regulator</fullName>
    </submittedName>
</protein>
<reference evidence="5 6" key="1">
    <citation type="journal article" date="2016" name="Genome Announc.">
        <title>Complete Genome Sequence of Aurantimicrobium minutum Type Strain KNCT, a Planktonic Ultramicrobacterium Isolated from River Water.</title>
        <authorList>
            <person name="Nakai R."/>
            <person name="Fujisawa T."/>
            <person name="Nakamura Y."/>
            <person name="Nishide H."/>
            <person name="Uchiyama I."/>
            <person name="Baba T."/>
            <person name="Toyoda A."/>
            <person name="Fujiyama A."/>
            <person name="Naganuma T."/>
            <person name="Niki H."/>
        </authorList>
    </citation>
    <scope>NUCLEOTIDE SEQUENCE [LARGE SCALE GENOMIC DNA]</scope>
    <source>
        <strain evidence="5 6">KNC</strain>
    </source>
</reference>
<dbReference type="Gene3D" id="1.20.120.530">
    <property type="entry name" value="GntR ligand-binding domain-like"/>
    <property type="match status" value="1"/>
</dbReference>
<dbReference type="EMBL" id="AP017457">
    <property type="protein sequence ID" value="BAU99252.1"/>
    <property type="molecule type" value="Genomic_DNA"/>
</dbReference>
<keyword evidence="3" id="KW-0804">Transcription</keyword>
<organism evidence="5 6">
    <name type="scientific">Aurantimicrobium minutum</name>
    <dbReference type="NCBI Taxonomy" id="708131"/>
    <lineage>
        <taxon>Bacteria</taxon>
        <taxon>Bacillati</taxon>
        <taxon>Actinomycetota</taxon>
        <taxon>Actinomycetes</taxon>
        <taxon>Micrococcales</taxon>
        <taxon>Microbacteriaceae</taxon>
        <taxon>Aurantimicrobium</taxon>
    </lineage>
</organism>
<dbReference type="PANTHER" id="PTHR43537:SF49">
    <property type="entry name" value="TRANSCRIPTIONAL REGULATORY PROTEIN"/>
    <property type="match status" value="1"/>
</dbReference>
<dbReference type="OrthoDB" id="8680240at2"/>
<gene>
    <name evidence="5" type="ORF">AUMI_17100</name>
</gene>
<dbReference type="Gene3D" id="1.10.10.10">
    <property type="entry name" value="Winged helix-like DNA-binding domain superfamily/Winged helix DNA-binding domain"/>
    <property type="match status" value="1"/>
</dbReference>
<dbReference type="SUPFAM" id="SSF46785">
    <property type="entry name" value="Winged helix' DNA-binding domain"/>
    <property type="match status" value="1"/>
</dbReference>
<evidence type="ECO:0000259" key="4">
    <source>
        <dbReference type="PROSITE" id="PS50949"/>
    </source>
</evidence>
<dbReference type="InterPro" id="IPR008920">
    <property type="entry name" value="TF_FadR/GntR_C"/>
</dbReference>
<dbReference type="InterPro" id="IPR011711">
    <property type="entry name" value="GntR_C"/>
</dbReference>
<dbReference type="PROSITE" id="PS50949">
    <property type="entry name" value="HTH_GNTR"/>
    <property type="match status" value="1"/>
</dbReference>
<dbReference type="InterPro" id="IPR036390">
    <property type="entry name" value="WH_DNA-bd_sf"/>
</dbReference>
<dbReference type="SUPFAM" id="SSF48008">
    <property type="entry name" value="GntR ligand-binding domain-like"/>
    <property type="match status" value="1"/>
</dbReference>
<evidence type="ECO:0000313" key="6">
    <source>
        <dbReference type="Proteomes" id="UP000243847"/>
    </source>
</evidence>
<dbReference type="Pfam" id="PF00392">
    <property type="entry name" value="GntR"/>
    <property type="match status" value="1"/>
</dbReference>
<dbReference type="SMART" id="SM00345">
    <property type="entry name" value="HTH_GNTR"/>
    <property type="match status" value="1"/>
</dbReference>
<feature type="domain" description="HTH gntR-type" evidence="4">
    <location>
        <begin position="1"/>
        <end position="68"/>
    </location>
</feature>
<accession>A0A173LWL8</accession>
<dbReference type="InterPro" id="IPR000524">
    <property type="entry name" value="Tscrpt_reg_HTH_GntR"/>
</dbReference>
<dbReference type="CDD" id="cd07377">
    <property type="entry name" value="WHTH_GntR"/>
    <property type="match status" value="1"/>
</dbReference>
<dbReference type="InterPro" id="IPR036388">
    <property type="entry name" value="WH-like_DNA-bd_sf"/>
</dbReference>